<dbReference type="EMBL" id="CAJVPP010015033">
    <property type="protein sequence ID" value="CAG8725810.1"/>
    <property type="molecule type" value="Genomic_DNA"/>
</dbReference>
<dbReference type="Proteomes" id="UP000789375">
    <property type="component" value="Unassembled WGS sequence"/>
</dbReference>
<feature type="non-terminal residue" evidence="1">
    <location>
        <position position="1"/>
    </location>
</feature>
<dbReference type="InterPro" id="IPR036910">
    <property type="entry name" value="HMG_box_dom_sf"/>
</dbReference>
<accession>A0A9N9NEI4</accession>
<keyword evidence="2" id="KW-1185">Reference proteome</keyword>
<gene>
    <name evidence="1" type="ORF">FMOSSE_LOCUS15331</name>
</gene>
<dbReference type="AlphaFoldDB" id="A0A9N9NEI4"/>
<comment type="caution">
    <text evidence="1">The sequence shown here is derived from an EMBL/GenBank/DDBJ whole genome shotgun (WGS) entry which is preliminary data.</text>
</comment>
<reference evidence="1" key="1">
    <citation type="submission" date="2021-06" db="EMBL/GenBank/DDBJ databases">
        <authorList>
            <person name="Kallberg Y."/>
            <person name="Tangrot J."/>
            <person name="Rosling A."/>
        </authorList>
    </citation>
    <scope>NUCLEOTIDE SEQUENCE</scope>
    <source>
        <strain evidence="1">87-6 pot B 2015</strain>
    </source>
</reference>
<evidence type="ECO:0000313" key="1">
    <source>
        <dbReference type="EMBL" id="CAG8725810.1"/>
    </source>
</evidence>
<protein>
    <submittedName>
        <fullName evidence="1">4355_t:CDS:1</fullName>
    </submittedName>
</protein>
<evidence type="ECO:0000313" key="2">
    <source>
        <dbReference type="Proteomes" id="UP000789375"/>
    </source>
</evidence>
<organism evidence="1 2">
    <name type="scientific">Funneliformis mosseae</name>
    <name type="common">Endomycorrhizal fungus</name>
    <name type="synonym">Glomus mosseae</name>
    <dbReference type="NCBI Taxonomy" id="27381"/>
    <lineage>
        <taxon>Eukaryota</taxon>
        <taxon>Fungi</taxon>
        <taxon>Fungi incertae sedis</taxon>
        <taxon>Mucoromycota</taxon>
        <taxon>Glomeromycotina</taxon>
        <taxon>Glomeromycetes</taxon>
        <taxon>Glomerales</taxon>
        <taxon>Glomeraceae</taxon>
        <taxon>Funneliformis</taxon>
    </lineage>
</organism>
<dbReference type="SUPFAM" id="SSF47095">
    <property type="entry name" value="HMG-box"/>
    <property type="match status" value="1"/>
</dbReference>
<sequence length="143" mass="17203">MKKHKQIQIPSIYDCTISIIDKELNIIVLHLERNKYLRWKLPNIAHLIQKNLKIDNSFDMFKLDCASEIRKAHEFIPKETEVEIRKTITDIWKSAEEGVKIEYHKLNMEYKKAYKQRKAVEIREATDFIWNRYTTALLLEILE</sequence>
<proteinExistence type="predicted"/>
<name>A0A9N9NEI4_FUNMO</name>